<keyword evidence="1" id="KW-0472">Membrane</keyword>
<dbReference type="Gene3D" id="1.10.530.10">
    <property type="match status" value="1"/>
</dbReference>
<organism evidence="2 3">
    <name type="scientific">Oceanotoga teriensis</name>
    <dbReference type="NCBI Taxonomy" id="515440"/>
    <lineage>
        <taxon>Bacteria</taxon>
        <taxon>Thermotogati</taxon>
        <taxon>Thermotogota</taxon>
        <taxon>Thermotogae</taxon>
        <taxon>Petrotogales</taxon>
        <taxon>Petrotogaceae</taxon>
        <taxon>Oceanotoga</taxon>
    </lineage>
</organism>
<comment type="caution">
    <text evidence="2">The sequence shown here is derived from an EMBL/GenBank/DDBJ whole genome shotgun (WGS) entry which is preliminary data.</text>
</comment>
<dbReference type="SUPFAM" id="SSF53955">
    <property type="entry name" value="Lysozyme-like"/>
    <property type="match status" value="1"/>
</dbReference>
<evidence type="ECO:0000256" key="1">
    <source>
        <dbReference type="SAM" id="Phobius"/>
    </source>
</evidence>
<feature type="transmembrane region" description="Helical" evidence="1">
    <location>
        <begin position="7"/>
        <end position="25"/>
    </location>
</feature>
<keyword evidence="1" id="KW-1133">Transmembrane helix</keyword>
<dbReference type="EMBL" id="QGGI01000014">
    <property type="protein sequence ID" value="PWJ89637.1"/>
    <property type="molecule type" value="Genomic_DNA"/>
</dbReference>
<keyword evidence="1" id="KW-0812">Transmembrane</keyword>
<keyword evidence="3" id="KW-1185">Reference proteome</keyword>
<evidence type="ECO:0000313" key="3">
    <source>
        <dbReference type="Proteomes" id="UP000245921"/>
    </source>
</evidence>
<proteinExistence type="predicted"/>
<sequence>MNKIKNIFLIIIIMFVITLFSYIVIENDKKITYVKQMDFFKIYLENNYDVSELIIIDFMNIIYKIKKEYPDIYNNVSIFDILAIGHVETRFRNIIGDEGDSLGYFQIQESTYWFVKSIYSDLFYELDFINLPWKWSYVEERADIQILTAILYLNYLRNKYENKVYYHYNGGSTEYERKILNELKNIEEDYNYFLINY</sequence>
<dbReference type="InterPro" id="IPR023346">
    <property type="entry name" value="Lysozyme-like_dom_sf"/>
</dbReference>
<evidence type="ECO:0008006" key="4">
    <source>
        <dbReference type="Google" id="ProtNLM"/>
    </source>
</evidence>
<accession>A0AA45C5S0</accession>
<gene>
    <name evidence="2" type="ORF">C7380_11440</name>
</gene>
<protein>
    <recommendedName>
        <fullName evidence="4">Transglycosylase-like protein with SLT domain</fullName>
    </recommendedName>
</protein>
<dbReference type="AlphaFoldDB" id="A0AA45C5S0"/>
<reference evidence="2 3" key="1">
    <citation type="submission" date="2018-05" db="EMBL/GenBank/DDBJ databases">
        <title>Genomic Encyclopedia of Type Strains, Phase IV (KMG-IV): sequencing the most valuable type-strain genomes for metagenomic binning, comparative biology and taxonomic classification.</title>
        <authorList>
            <person name="Goeker M."/>
        </authorList>
    </citation>
    <scope>NUCLEOTIDE SEQUENCE [LARGE SCALE GENOMIC DNA]</scope>
    <source>
        <strain evidence="2 3">DSM 24906</strain>
    </source>
</reference>
<name>A0AA45C5S0_9BACT</name>
<dbReference type="RefSeq" id="WP_109605395.1">
    <property type="nucleotide sequence ID" value="NZ_QGGI01000014.1"/>
</dbReference>
<dbReference type="Proteomes" id="UP000245921">
    <property type="component" value="Unassembled WGS sequence"/>
</dbReference>
<evidence type="ECO:0000313" key="2">
    <source>
        <dbReference type="EMBL" id="PWJ89637.1"/>
    </source>
</evidence>